<dbReference type="PANTHER" id="PTHR40626:SF8">
    <property type="entry name" value="C2H2 FINGER DOMAIN TRANSCRIPTION FACTOR (EUROFUNG)-RELATED"/>
    <property type="match status" value="1"/>
</dbReference>
<dbReference type="AlphaFoldDB" id="A0A7H8R3Y3"/>
<sequence length="537" mass="61039">MSQSRWARTDTEKRVLDLLHIKFLLDGGTDSFTESFHLPPRSDRIRGFFYHMQSEWEPGAGSVDLQSAQDNSTNIEPTLTGSGFDYFNSFFQKGISSFASTDISSIDFQGVEQGPFVKEIIQDSPISSKMIVAIIDHVSKLDLDASAKQTVLSDLHFLLTPARVRNFISLYFRHWHQNYQMIHLPSFSMDAAPIPLLTAMVFMGALYSGNETESTVARRLLDFAELFVFSTKTFTYQHTVGQDLFPDTVANNLWHDPWQLENFQAAIILIIAQYWAGSRSSSTRAVEVRFNDIILVARRIGLTHCRHSPEDVIHESLWIQKETQIRIINVVLLLDCAFVFFQNYPCRFSISELVFDLPCNDSFYHAQHPFAQQNFCFSRAATVFDAFQVLLASKSSVKGSTIISSDTNDGKRFKVSVSVLDMFILIHVLHSFLNSCITTFLPAMAKVNKPSSTPSPLAAIASALDLWHQLWVGLQAEIASQEWKMMGFYKNGYNYWLVAQLLVEKEKKSVDIITKMEGLCLDRLERLNLLLLEDNNE</sequence>
<dbReference type="InterPro" id="IPR007219">
    <property type="entry name" value="XnlR_reg_dom"/>
</dbReference>
<keyword evidence="6" id="KW-0539">Nucleus</keyword>
<dbReference type="Proteomes" id="UP000509510">
    <property type="component" value="Chromosome III"/>
</dbReference>
<dbReference type="GO" id="GO:0000785">
    <property type="term" value="C:chromatin"/>
    <property type="evidence" value="ECO:0007669"/>
    <property type="project" value="TreeGrafter"/>
</dbReference>
<evidence type="ECO:0000313" key="8">
    <source>
        <dbReference type="EMBL" id="QKX59593.1"/>
    </source>
</evidence>
<evidence type="ECO:0000256" key="5">
    <source>
        <dbReference type="ARBA" id="ARBA00022833"/>
    </source>
</evidence>
<keyword evidence="9" id="KW-1185">Reference proteome</keyword>
<dbReference type="GO" id="GO:0006351">
    <property type="term" value="P:DNA-templated transcription"/>
    <property type="evidence" value="ECO:0007669"/>
    <property type="project" value="InterPro"/>
</dbReference>
<protein>
    <recommendedName>
        <fullName evidence="7">Xylanolytic transcriptional activator regulatory domain-containing protein</fullName>
    </recommendedName>
</protein>
<dbReference type="PANTHER" id="PTHR40626">
    <property type="entry name" value="MIP31509P"/>
    <property type="match status" value="1"/>
</dbReference>
<dbReference type="GO" id="GO:0008270">
    <property type="term" value="F:zinc ion binding"/>
    <property type="evidence" value="ECO:0007669"/>
    <property type="project" value="UniProtKB-KW"/>
</dbReference>
<dbReference type="InterPro" id="IPR051059">
    <property type="entry name" value="VerF-like"/>
</dbReference>
<dbReference type="GO" id="GO:0000978">
    <property type="term" value="F:RNA polymerase II cis-regulatory region sequence-specific DNA binding"/>
    <property type="evidence" value="ECO:0007669"/>
    <property type="project" value="InterPro"/>
</dbReference>
<evidence type="ECO:0000256" key="2">
    <source>
        <dbReference type="ARBA" id="ARBA00022723"/>
    </source>
</evidence>
<evidence type="ECO:0000256" key="4">
    <source>
        <dbReference type="ARBA" id="ARBA00022771"/>
    </source>
</evidence>
<keyword evidence="4" id="KW-0863">Zinc-finger</keyword>
<dbReference type="KEGG" id="trg:TRUGW13939_06730"/>
<reference evidence="9" key="1">
    <citation type="submission" date="2020-06" db="EMBL/GenBank/DDBJ databases">
        <title>A chromosome-scale genome assembly of Talaromyces rugulosus W13939.</title>
        <authorList>
            <person name="Wang B."/>
            <person name="Guo L."/>
            <person name="Ye K."/>
            <person name="Wang L."/>
        </authorList>
    </citation>
    <scope>NUCLEOTIDE SEQUENCE [LARGE SCALE GENOMIC DNA]</scope>
    <source>
        <strain evidence="9">W13939</strain>
    </source>
</reference>
<proteinExistence type="predicted"/>
<keyword evidence="2" id="KW-0479">Metal-binding</keyword>
<accession>A0A7H8R3Y3</accession>
<feature type="domain" description="Xylanolytic transcriptional activator regulatory" evidence="7">
    <location>
        <begin position="168"/>
        <end position="365"/>
    </location>
</feature>
<name>A0A7H8R3Y3_TALRU</name>
<evidence type="ECO:0000256" key="3">
    <source>
        <dbReference type="ARBA" id="ARBA00022737"/>
    </source>
</evidence>
<comment type="subcellular location">
    <subcellularLocation>
        <location evidence="1">Nucleus</location>
    </subcellularLocation>
</comment>
<dbReference type="CDD" id="cd12148">
    <property type="entry name" value="fungal_TF_MHR"/>
    <property type="match status" value="1"/>
</dbReference>
<keyword evidence="3" id="KW-0677">Repeat</keyword>
<dbReference type="GO" id="GO:0000981">
    <property type="term" value="F:DNA-binding transcription factor activity, RNA polymerase II-specific"/>
    <property type="evidence" value="ECO:0007669"/>
    <property type="project" value="InterPro"/>
</dbReference>
<dbReference type="Pfam" id="PF04082">
    <property type="entry name" value="Fungal_trans"/>
    <property type="match status" value="1"/>
</dbReference>
<organism evidence="8 9">
    <name type="scientific">Talaromyces rugulosus</name>
    <name type="common">Penicillium rugulosum</name>
    <dbReference type="NCBI Taxonomy" id="121627"/>
    <lineage>
        <taxon>Eukaryota</taxon>
        <taxon>Fungi</taxon>
        <taxon>Dikarya</taxon>
        <taxon>Ascomycota</taxon>
        <taxon>Pezizomycotina</taxon>
        <taxon>Eurotiomycetes</taxon>
        <taxon>Eurotiomycetidae</taxon>
        <taxon>Eurotiales</taxon>
        <taxon>Trichocomaceae</taxon>
        <taxon>Talaromyces</taxon>
        <taxon>Talaromyces sect. Islandici</taxon>
    </lineage>
</organism>
<dbReference type="EMBL" id="CP055900">
    <property type="protein sequence ID" value="QKX59593.1"/>
    <property type="molecule type" value="Genomic_DNA"/>
</dbReference>
<dbReference type="RefSeq" id="XP_035345771.1">
    <property type="nucleotide sequence ID" value="XM_035489878.1"/>
</dbReference>
<gene>
    <name evidence="8" type="ORF">TRUGW13939_06730</name>
</gene>
<dbReference type="GO" id="GO:0005634">
    <property type="term" value="C:nucleus"/>
    <property type="evidence" value="ECO:0007669"/>
    <property type="project" value="UniProtKB-SubCell"/>
</dbReference>
<evidence type="ECO:0000259" key="7">
    <source>
        <dbReference type="Pfam" id="PF04082"/>
    </source>
</evidence>
<evidence type="ECO:0000256" key="6">
    <source>
        <dbReference type="ARBA" id="ARBA00023242"/>
    </source>
</evidence>
<evidence type="ECO:0000313" key="9">
    <source>
        <dbReference type="Proteomes" id="UP000509510"/>
    </source>
</evidence>
<keyword evidence="5" id="KW-0862">Zinc</keyword>
<dbReference type="GeneID" id="55994224"/>
<dbReference type="OrthoDB" id="10018191at2759"/>
<evidence type="ECO:0000256" key="1">
    <source>
        <dbReference type="ARBA" id="ARBA00004123"/>
    </source>
</evidence>